<evidence type="ECO:0000256" key="2">
    <source>
        <dbReference type="ARBA" id="ARBA00022679"/>
    </source>
</evidence>
<dbReference type="Proteomes" id="UP000268285">
    <property type="component" value="Unassembled WGS sequence"/>
</dbReference>
<evidence type="ECO:0000256" key="1">
    <source>
        <dbReference type="ARBA" id="ARBA00001938"/>
    </source>
</evidence>
<dbReference type="InterPro" id="IPR050743">
    <property type="entry name" value="2-oxoacid_DH_E2_comp"/>
</dbReference>
<keyword evidence="3 5" id="KW-0012">Acyltransferase</keyword>
<organism evidence="5 6">
    <name type="scientific">Mycobacterium pseudokansasii</name>
    <dbReference type="NCBI Taxonomy" id="2341080"/>
    <lineage>
        <taxon>Bacteria</taxon>
        <taxon>Bacillati</taxon>
        <taxon>Actinomycetota</taxon>
        <taxon>Actinomycetes</taxon>
        <taxon>Mycobacteriales</taxon>
        <taxon>Mycobacteriaceae</taxon>
        <taxon>Mycobacterium</taxon>
    </lineage>
</organism>
<dbReference type="GO" id="GO:0043754">
    <property type="term" value="F:dihydrolipoamide branched chain acyltransferase activity"/>
    <property type="evidence" value="ECO:0007669"/>
    <property type="project" value="UniProtKB-EC"/>
</dbReference>
<dbReference type="InterPro" id="IPR001078">
    <property type="entry name" value="2-oxoacid_DH_actylTfrase"/>
</dbReference>
<dbReference type="PANTHER" id="PTHR43178">
    <property type="entry name" value="DIHYDROLIPOAMIDE ACETYLTRANSFERASE COMPONENT OF PYRUVATE DEHYDROGENASE COMPLEX"/>
    <property type="match status" value="1"/>
</dbReference>
<dbReference type="RefSeq" id="WP_063467053.1">
    <property type="nucleotide sequence ID" value="NZ_UPHN01000113.1"/>
</dbReference>
<dbReference type="GO" id="GO:0005737">
    <property type="term" value="C:cytoplasm"/>
    <property type="evidence" value="ECO:0007669"/>
    <property type="project" value="TreeGrafter"/>
</dbReference>
<dbReference type="Pfam" id="PF00198">
    <property type="entry name" value="2-oxoacid_dh"/>
    <property type="match status" value="1"/>
</dbReference>
<dbReference type="Gene3D" id="3.30.559.10">
    <property type="entry name" value="Chloramphenicol acetyltransferase-like domain"/>
    <property type="match status" value="1"/>
</dbReference>
<comment type="cofactor">
    <cofactor evidence="1">
        <name>(R)-lipoate</name>
        <dbReference type="ChEBI" id="CHEBI:83088"/>
    </cofactor>
</comment>
<dbReference type="GO" id="GO:0016407">
    <property type="term" value="F:acetyltransferase activity"/>
    <property type="evidence" value="ECO:0007669"/>
    <property type="project" value="TreeGrafter"/>
</dbReference>
<protein>
    <submittedName>
        <fullName evidence="5">Dihydrolipoyllysine-residue acyltransferase component of branched-chain alpha-ketoacid dehydrogenase complex</fullName>
        <ecNumber evidence="5">2.3.1.168</ecNumber>
    </submittedName>
</protein>
<gene>
    <name evidence="5" type="primary">bkdC_1</name>
    <name evidence="5" type="ORF">LAUMK142_03909</name>
</gene>
<dbReference type="AlphaFoldDB" id="A0A498QV03"/>
<keyword evidence="2 5" id="KW-0808">Transferase</keyword>
<evidence type="ECO:0000256" key="3">
    <source>
        <dbReference type="ARBA" id="ARBA00023315"/>
    </source>
</evidence>
<dbReference type="EMBL" id="UPHU01000001">
    <property type="protein sequence ID" value="VBA53170.1"/>
    <property type="molecule type" value="Genomic_DNA"/>
</dbReference>
<dbReference type="PANTHER" id="PTHR43178:SF5">
    <property type="entry name" value="LIPOAMIDE ACYLTRANSFERASE COMPONENT OF BRANCHED-CHAIN ALPHA-KETO ACID DEHYDROGENASE COMPLEX, MITOCHONDRIAL"/>
    <property type="match status" value="1"/>
</dbReference>
<accession>A0A498QV03</accession>
<evidence type="ECO:0000259" key="4">
    <source>
        <dbReference type="Pfam" id="PF00198"/>
    </source>
</evidence>
<feature type="domain" description="2-oxoacid dehydrogenase acyltransferase catalytic" evidence="4">
    <location>
        <begin position="2"/>
        <end position="91"/>
    </location>
</feature>
<dbReference type="EC" id="2.3.1.168" evidence="5"/>
<dbReference type="InterPro" id="IPR023213">
    <property type="entry name" value="CAT-like_dom_sf"/>
</dbReference>
<evidence type="ECO:0000313" key="5">
    <source>
        <dbReference type="EMBL" id="VBA53170.1"/>
    </source>
</evidence>
<dbReference type="SUPFAM" id="SSF52777">
    <property type="entry name" value="CoA-dependent acyltransferases"/>
    <property type="match status" value="1"/>
</dbReference>
<dbReference type="GO" id="GO:0031405">
    <property type="term" value="F:lipoic acid binding"/>
    <property type="evidence" value="ECO:0007669"/>
    <property type="project" value="TreeGrafter"/>
</dbReference>
<reference evidence="5 6" key="1">
    <citation type="submission" date="2018-09" db="EMBL/GenBank/DDBJ databases">
        <authorList>
            <person name="Tagini F."/>
        </authorList>
    </citation>
    <scope>NUCLEOTIDE SEQUENCE [LARGE SCALE GENOMIC DNA]</scope>
    <source>
        <strain evidence="5 6">MK142</strain>
    </source>
</reference>
<sequence length="109" mass="11307">MIDKAHTKTTGELGCRTNQLIIAARQGTLMPAKLRRSTSTVSNFGASGVDPGVLVINHPEAAILATEAIKQSPLIVGDEVVARPTMTLICSTIGPAVLPNSSTLANCVI</sequence>
<keyword evidence="6" id="KW-1185">Reference proteome</keyword>
<evidence type="ECO:0000313" key="6">
    <source>
        <dbReference type="Proteomes" id="UP000268285"/>
    </source>
</evidence>
<name>A0A498QV03_9MYCO</name>
<proteinExistence type="predicted"/>